<protein>
    <recommendedName>
        <fullName evidence="3">Heterokaryon incompatibility domain-containing protein</fullName>
    </recommendedName>
</protein>
<sequence length="260" mass="29674">MFHFSEDGLRLHVSGFQIDTVSCVSESLIWSFSAENASRLPQDVRAKVSAGTAGHRNLARALYAIRTVMRWIEFALSHEPVSVTGQVRKALHSCMRSDYDERQSYNNFTRWIEVLIDDPRRVRFHEIISEVIDHRRNWCASLIETCRKEQDIDHLTAMEEFRILQLISLDKVSSDWQESIRSLGYMTLFKTASGKLGIGAFPIQAGDLVVYISGNDTPLCLRPDANNEEYKIVAPVYVHDLIGDIAGNENCEGYRQYTII</sequence>
<dbReference type="AlphaFoldDB" id="A0A2J6RLG4"/>
<keyword evidence="2" id="KW-1185">Reference proteome</keyword>
<evidence type="ECO:0000313" key="2">
    <source>
        <dbReference type="Proteomes" id="UP000235786"/>
    </source>
</evidence>
<dbReference type="OrthoDB" id="194358at2759"/>
<dbReference type="Proteomes" id="UP000235786">
    <property type="component" value="Unassembled WGS sequence"/>
</dbReference>
<proteinExistence type="predicted"/>
<gene>
    <name evidence="1" type="ORF">L207DRAFT_56960</name>
</gene>
<dbReference type="Pfam" id="PF26639">
    <property type="entry name" value="Het-6_barrel"/>
    <property type="match status" value="1"/>
</dbReference>
<evidence type="ECO:0008006" key="3">
    <source>
        <dbReference type="Google" id="ProtNLM"/>
    </source>
</evidence>
<evidence type="ECO:0000313" key="1">
    <source>
        <dbReference type="EMBL" id="PMD39319.1"/>
    </source>
</evidence>
<organism evidence="1 2">
    <name type="scientific">Hyaloscypha variabilis (strain UAMH 11265 / GT02V1 / F)</name>
    <name type="common">Meliniomyces variabilis</name>
    <dbReference type="NCBI Taxonomy" id="1149755"/>
    <lineage>
        <taxon>Eukaryota</taxon>
        <taxon>Fungi</taxon>
        <taxon>Dikarya</taxon>
        <taxon>Ascomycota</taxon>
        <taxon>Pezizomycotina</taxon>
        <taxon>Leotiomycetes</taxon>
        <taxon>Helotiales</taxon>
        <taxon>Hyaloscyphaceae</taxon>
        <taxon>Hyaloscypha</taxon>
        <taxon>Hyaloscypha variabilis</taxon>
    </lineage>
</organism>
<reference evidence="1 2" key="1">
    <citation type="submission" date="2016-04" db="EMBL/GenBank/DDBJ databases">
        <title>A degradative enzymes factory behind the ericoid mycorrhizal symbiosis.</title>
        <authorList>
            <consortium name="DOE Joint Genome Institute"/>
            <person name="Martino E."/>
            <person name="Morin E."/>
            <person name="Grelet G."/>
            <person name="Kuo A."/>
            <person name="Kohler A."/>
            <person name="Daghino S."/>
            <person name="Barry K."/>
            <person name="Choi C."/>
            <person name="Cichocki N."/>
            <person name="Clum A."/>
            <person name="Copeland A."/>
            <person name="Hainaut M."/>
            <person name="Haridas S."/>
            <person name="Labutti K."/>
            <person name="Lindquist E."/>
            <person name="Lipzen A."/>
            <person name="Khouja H.-R."/>
            <person name="Murat C."/>
            <person name="Ohm R."/>
            <person name="Olson A."/>
            <person name="Spatafora J."/>
            <person name="Veneault-Fourrey C."/>
            <person name="Henrissat B."/>
            <person name="Grigoriev I."/>
            <person name="Martin F."/>
            <person name="Perotto S."/>
        </authorList>
    </citation>
    <scope>NUCLEOTIDE SEQUENCE [LARGE SCALE GENOMIC DNA]</scope>
    <source>
        <strain evidence="1 2">F</strain>
    </source>
</reference>
<dbReference type="EMBL" id="KZ613947">
    <property type="protein sequence ID" value="PMD39319.1"/>
    <property type="molecule type" value="Genomic_DNA"/>
</dbReference>
<name>A0A2J6RLG4_HYAVF</name>
<accession>A0A2J6RLG4</accession>